<dbReference type="Ensembl" id="ENSTGET00000026589.1">
    <property type="protein sequence ID" value="ENSTGEP00000022270.1"/>
    <property type="gene ID" value="ENSTGEG00000018028.1"/>
</dbReference>
<dbReference type="AlphaFoldDB" id="A0A8D2FJW7"/>
<name>A0A8D2FJW7_THEGE</name>
<feature type="compositionally biased region" description="Low complexity" evidence="1">
    <location>
        <begin position="7"/>
        <end position="19"/>
    </location>
</feature>
<keyword evidence="2" id="KW-1133">Transmembrane helix</keyword>
<evidence type="ECO:0000256" key="1">
    <source>
        <dbReference type="SAM" id="MobiDB-lite"/>
    </source>
</evidence>
<feature type="compositionally biased region" description="Basic residues" evidence="1">
    <location>
        <begin position="51"/>
        <end position="61"/>
    </location>
</feature>
<reference evidence="3" key="1">
    <citation type="submission" date="2018-05" db="EMBL/GenBank/DDBJ databases">
        <title>Whole genome of Theropithecus gelada.</title>
        <authorList>
            <person name="Chiou K.L."/>
            <person name="Snyder-Mackler N."/>
        </authorList>
    </citation>
    <scope>NUCLEOTIDE SEQUENCE [LARGE SCALE GENOMIC DNA]</scope>
</reference>
<evidence type="ECO:0000313" key="4">
    <source>
        <dbReference type="Proteomes" id="UP000694411"/>
    </source>
</evidence>
<proteinExistence type="predicted"/>
<keyword evidence="2" id="KW-0472">Membrane</keyword>
<reference evidence="3" key="3">
    <citation type="submission" date="2025-09" db="UniProtKB">
        <authorList>
            <consortium name="Ensembl"/>
        </authorList>
    </citation>
    <scope>IDENTIFICATION</scope>
</reference>
<evidence type="ECO:0000313" key="3">
    <source>
        <dbReference type="Ensembl" id="ENSTGEP00000022270.1"/>
    </source>
</evidence>
<dbReference type="Proteomes" id="UP000694411">
    <property type="component" value="Chromosome 3"/>
</dbReference>
<keyword evidence="4" id="KW-1185">Reference proteome</keyword>
<evidence type="ECO:0000256" key="2">
    <source>
        <dbReference type="SAM" id="Phobius"/>
    </source>
</evidence>
<accession>A0A8D2FJW7</accession>
<sequence length="143" mass="16427">MRKQGVSSKPLQSSRPSQPQRRRGASPAREPEVEEEVEGRSALCGGNLPRGTRRSSPRRIRNLKERKGLQLEVMAKNLLLGPFQFVHNFLAQLREKVHELQARRFSTRTTLGIAVFVAILHWDFIIPTSRPLLKHLHFWKDCG</sequence>
<protein>
    <submittedName>
        <fullName evidence="3">Uncharacterized protein</fullName>
    </submittedName>
</protein>
<feature type="region of interest" description="Disordered" evidence="1">
    <location>
        <begin position="1"/>
        <end position="61"/>
    </location>
</feature>
<feature type="transmembrane region" description="Helical" evidence="2">
    <location>
        <begin position="105"/>
        <end position="126"/>
    </location>
</feature>
<organism evidence="3 4">
    <name type="scientific">Theropithecus gelada</name>
    <name type="common">Gelada baboon</name>
    <dbReference type="NCBI Taxonomy" id="9565"/>
    <lineage>
        <taxon>Eukaryota</taxon>
        <taxon>Metazoa</taxon>
        <taxon>Chordata</taxon>
        <taxon>Craniata</taxon>
        <taxon>Vertebrata</taxon>
        <taxon>Euteleostomi</taxon>
        <taxon>Mammalia</taxon>
        <taxon>Eutheria</taxon>
        <taxon>Euarchontoglires</taxon>
        <taxon>Primates</taxon>
        <taxon>Haplorrhini</taxon>
        <taxon>Catarrhini</taxon>
        <taxon>Cercopithecidae</taxon>
        <taxon>Cercopithecinae</taxon>
        <taxon>Theropithecus</taxon>
    </lineage>
</organism>
<keyword evidence="2" id="KW-0812">Transmembrane</keyword>
<reference evidence="3" key="2">
    <citation type="submission" date="2025-08" db="UniProtKB">
        <authorList>
            <consortium name="Ensembl"/>
        </authorList>
    </citation>
    <scope>IDENTIFICATION</scope>
</reference>